<feature type="region of interest" description="Disordered" evidence="8">
    <location>
        <begin position="165"/>
        <end position="204"/>
    </location>
</feature>
<comment type="similarity">
    <text evidence="3">Belongs to the sorting nexin family.</text>
</comment>
<dbReference type="OrthoDB" id="10064318at2759"/>
<dbReference type="Pfam" id="PF19566">
    <property type="entry name" value="Snx8_BAR_dom"/>
    <property type="match status" value="1"/>
</dbReference>
<evidence type="ECO:0000256" key="1">
    <source>
        <dbReference type="ARBA" id="ARBA00004170"/>
    </source>
</evidence>
<feature type="compositionally biased region" description="Polar residues" evidence="8">
    <location>
        <begin position="183"/>
        <end position="197"/>
    </location>
</feature>
<dbReference type="PANTHER" id="PTHR47554:SF1">
    <property type="entry name" value="SORTING NEXIN MVP1"/>
    <property type="match status" value="1"/>
</dbReference>
<dbReference type="PANTHER" id="PTHR47554">
    <property type="entry name" value="SORTING NEXIN MVP1"/>
    <property type="match status" value="1"/>
</dbReference>
<dbReference type="GO" id="GO:0016020">
    <property type="term" value="C:membrane"/>
    <property type="evidence" value="ECO:0007669"/>
    <property type="project" value="UniProtKB-SubCell"/>
</dbReference>
<dbReference type="InterPro" id="IPR028662">
    <property type="entry name" value="SNX8/Mvp1"/>
</dbReference>
<name>A0A9P6JDD6_MORAP</name>
<dbReference type="GO" id="GO:0042147">
    <property type="term" value="P:retrograde transport, endosome to Golgi"/>
    <property type="evidence" value="ECO:0007669"/>
    <property type="project" value="InterPro"/>
</dbReference>
<keyword evidence="6" id="KW-0653">Protein transport</keyword>
<dbReference type="SUPFAM" id="SSF47473">
    <property type="entry name" value="EF-hand"/>
    <property type="match status" value="1"/>
</dbReference>
<dbReference type="InterPro" id="IPR045734">
    <property type="entry name" value="Snx8_BAR_dom"/>
</dbReference>
<keyword evidence="11" id="KW-1185">Reference proteome</keyword>
<evidence type="ECO:0000256" key="2">
    <source>
        <dbReference type="ARBA" id="ARBA00004496"/>
    </source>
</evidence>
<dbReference type="GO" id="GO:0032266">
    <property type="term" value="F:phosphatidylinositol-3-phosphate binding"/>
    <property type="evidence" value="ECO:0007669"/>
    <property type="project" value="TreeGrafter"/>
</dbReference>
<proteinExistence type="inferred from homology"/>
<dbReference type="InterPro" id="IPR011992">
    <property type="entry name" value="EF-hand-dom_pair"/>
</dbReference>
<accession>A0A9P6JDD6</accession>
<dbReference type="AlphaFoldDB" id="A0A9P6JDD6"/>
<dbReference type="GO" id="GO:0005768">
    <property type="term" value="C:endosome"/>
    <property type="evidence" value="ECO:0007669"/>
    <property type="project" value="TreeGrafter"/>
</dbReference>
<dbReference type="InterPro" id="IPR027267">
    <property type="entry name" value="AH/BAR_dom_sf"/>
</dbReference>
<evidence type="ECO:0000313" key="11">
    <source>
        <dbReference type="Proteomes" id="UP000738359"/>
    </source>
</evidence>
<evidence type="ECO:0000256" key="5">
    <source>
        <dbReference type="ARBA" id="ARBA00022490"/>
    </source>
</evidence>
<dbReference type="EMBL" id="JAAAHY010000079">
    <property type="protein sequence ID" value="KAF9967423.1"/>
    <property type="molecule type" value="Genomic_DNA"/>
</dbReference>
<evidence type="ECO:0000256" key="6">
    <source>
        <dbReference type="ARBA" id="ARBA00022927"/>
    </source>
</evidence>
<evidence type="ECO:0000256" key="3">
    <source>
        <dbReference type="ARBA" id="ARBA00010883"/>
    </source>
</evidence>
<gene>
    <name evidence="10" type="primary">SNX8</name>
    <name evidence="10" type="ORF">BGZ70_009568</name>
</gene>
<comment type="caution">
    <text evidence="10">The sequence shown here is derived from an EMBL/GenBank/DDBJ whole genome shotgun (WGS) entry which is preliminary data.</text>
</comment>
<evidence type="ECO:0000256" key="4">
    <source>
        <dbReference type="ARBA" id="ARBA00022448"/>
    </source>
</evidence>
<dbReference type="Gene3D" id="1.20.1270.60">
    <property type="entry name" value="Arfaptin homology (AH) domain/BAR domain"/>
    <property type="match status" value="1"/>
</dbReference>
<dbReference type="GO" id="GO:0006623">
    <property type="term" value="P:protein targeting to vacuole"/>
    <property type="evidence" value="ECO:0007669"/>
    <property type="project" value="TreeGrafter"/>
</dbReference>
<organism evidence="10 11">
    <name type="scientific">Mortierella alpina</name>
    <name type="common">Oleaginous fungus</name>
    <name type="synonym">Mortierella renispora</name>
    <dbReference type="NCBI Taxonomy" id="64518"/>
    <lineage>
        <taxon>Eukaryota</taxon>
        <taxon>Fungi</taxon>
        <taxon>Fungi incertae sedis</taxon>
        <taxon>Mucoromycota</taxon>
        <taxon>Mortierellomycotina</taxon>
        <taxon>Mortierellomycetes</taxon>
        <taxon>Mortierellales</taxon>
        <taxon>Mortierellaceae</taxon>
        <taxon>Mortierella</taxon>
    </lineage>
</organism>
<dbReference type="Gene3D" id="1.10.238.10">
    <property type="entry name" value="EF-hand"/>
    <property type="match status" value="1"/>
</dbReference>
<dbReference type="Proteomes" id="UP000738359">
    <property type="component" value="Unassembled WGS sequence"/>
</dbReference>
<feature type="domain" description="Sorting nexin 8/Mvp1 BAR" evidence="9">
    <location>
        <begin position="276"/>
        <end position="554"/>
    </location>
</feature>
<sequence length="561" mass="62052">MSLPDENDDAMTASFTASTFENDPNDPWTAPSQGLSPVDLSTILCKRLLAYDEPQSPGMPLPPIYTTAFDLAQPSGGKVTVLAVNKIMAVSGLSPAAVDKIMNIVVAPTRSRITKGECSVALALVAMAQKNMELTIENLTAHREDLPIPHLPGLESIDFGSTTDTSAMYSTSSTTPRHHPVNVRSSMSDPWRSSTYKGNGYPPPPSYLASPPIPTTDSAIAQDPEAVRVDMHHWFLNLDTIRITFAPEKEGIFLFKHTNYIVESKELALWRKNVVISTEDEFTSQLPIPESLPKQVPLDLELQLENLKRRLPTSIEYFRSMVHVMDRVQKRTEATAADFMRYSLALNALADCERQCHVEDCFSCGQLSEGYSKIGSHICQASNVLEEQAKAMQRGMVEDLKRHRDLLVSVGELLERRDRSREGTMIGILQKRITSNEAKLRGLNASAAAAASAAVAAARAEGSVSAATLGDPGAYDAQIDKVTNNIHSDRANLQLLSQRQVLMQYTLWTEITYYHKNQATIATLYQNFVHEQIKSSQSLRDNWKSLSPIVYQLPMDVNGFN</sequence>
<keyword evidence="5" id="KW-0963">Cytoplasm</keyword>
<evidence type="ECO:0000259" key="9">
    <source>
        <dbReference type="Pfam" id="PF19566"/>
    </source>
</evidence>
<evidence type="ECO:0000256" key="7">
    <source>
        <dbReference type="ARBA" id="ARBA00023136"/>
    </source>
</evidence>
<reference evidence="10" key="1">
    <citation type="journal article" date="2020" name="Fungal Divers.">
        <title>Resolving the Mortierellaceae phylogeny through synthesis of multi-gene phylogenetics and phylogenomics.</title>
        <authorList>
            <person name="Vandepol N."/>
            <person name="Liber J."/>
            <person name="Desiro A."/>
            <person name="Na H."/>
            <person name="Kennedy M."/>
            <person name="Barry K."/>
            <person name="Grigoriev I.V."/>
            <person name="Miller A.N."/>
            <person name="O'Donnell K."/>
            <person name="Stajich J.E."/>
            <person name="Bonito G."/>
        </authorList>
    </citation>
    <scope>NUCLEOTIDE SEQUENCE</scope>
    <source>
        <strain evidence="10">CK1249</strain>
    </source>
</reference>
<keyword evidence="7" id="KW-0472">Membrane</keyword>
<evidence type="ECO:0000313" key="10">
    <source>
        <dbReference type="EMBL" id="KAF9967423.1"/>
    </source>
</evidence>
<protein>
    <submittedName>
        <fullName evidence="10">Sorting nexin</fullName>
    </submittedName>
</protein>
<evidence type="ECO:0000256" key="8">
    <source>
        <dbReference type="SAM" id="MobiDB-lite"/>
    </source>
</evidence>
<feature type="compositionally biased region" description="Polar residues" evidence="8">
    <location>
        <begin position="165"/>
        <end position="175"/>
    </location>
</feature>
<comment type="subcellular location">
    <subcellularLocation>
        <location evidence="2">Cytoplasm</location>
    </subcellularLocation>
    <subcellularLocation>
        <location evidence="1">Membrane</location>
        <topology evidence="1">Peripheral membrane protein</topology>
    </subcellularLocation>
</comment>
<dbReference type="GO" id="GO:0005829">
    <property type="term" value="C:cytosol"/>
    <property type="evidence" value="ECO:0007669"/>
    <property type="project" value="GOC"/>
</dbReference>
<keyword evidence="4" id="KW-0813">Transport</keyword>